<evidence type="ECO:0008006" key="3">
    <source>
        <dbReference type="Google" id="ProtNLM"/>
    </source>
</evidence>
<dbReference type="EMBL" id="CAKOGL010000001">
    <property type="protein sequence ID" value="CAH2083610.1"/>
    <property type="molecule type" value="Genomic_DNA"/>
</dbReference>
<dbReference type="AlphaFoldDB" id="A0AAU9TDL0"/>
<accession>A0AAU9TDL0</accession>
<reference evidence="1" key="1">
    <citation type="submission" date="2022-03" db="EMBL/GenBank/DDBJ databases">
        <authorList>
            <person name="Tunstrom K."/>
        </authorList>
    </citation>
    <scope>NUCLEOTIDE SEQUENCE</scope>
</reference>
<protein>
    <recommendedName>
        <fullName evidence="3">Transposase domain-containing protein</fullName>
    </recommendedName>
</protein>
<evidence type="ECO:0000313" key="1">
    <source>
        <dbReference type="EMBL" id="CAH2083610.1"/>
    </source>
</evidence>
<dbReference type="PANTHER" id="PTHR33053:SF24">
    <property type="entry name" value="TRANSPOSASE DOMAIN-CONTAINING PROTEIN"/>
    <property type="match status" value="1"/>
</dbReference>
<dbReference type="Proteomes" id="UP001153954">
    <property type="component" value="Unassembled WGS sequence"/>
</dbReference>
<proteinExistence type="predicted"/>
<dbReference type="PANTHER" id="PTHR33053">
    <property type="entry name" value="PROTEIN, PUTATIVE-RELATED"/>
    <property type="match status" value="1"/>
</dbReference>
<gene>
    <name evidence="1" type="ORF">EEDITHA_LOCUS261</name>
</gene>
<keyword evidence="2" id="KW-1185">Reference proteome</keyword>
<name>A0AAU9TDL0_EUPED</name>
<organism evidence="1 2">
    <name type="scientific">Euphydryas editha</name>
    <name type="common">Edith's checkerspot</name>
    <dbReference type="NCBI Taxonomy" id="104508"/>
    <lineage>
        <taxon>Eukaryota</taxon>
        <taxon>Metazoa</taxon>
        <taxon>Ecdysozoa</taxon>
        <taxon>Arthropoda</taxon>
        <taxon>Hexapoda</taxon>
        <taxon>Insecta</taxon>
        <taxon>Pterygota</taxon>
        <taxon>Neoptera</taxon>
        <taxon>Endopterygota</taxon>
        <taxon>Lepidoptera</taxon>
        <taxon>Glossata</taxon>
        <taxon>Ditrysia</taxon>
        <taxon>Papilionoidea</taxon>
        <taxon>Nymphalidae</taxon>
        <taxon>Nymphalinae</taxon>
        <taxon>Euphydryas</taxon>
    </lineage>
</organism>
<sequence length="746" mass="84740">MKFQVCDNIGRILLYDKDDVSSLWQHCCNLVATGYTHAHARLAPSIWLIRWEGVNMSRKPFLLMSKQGRLKRIKREMALIHTDINTGSIHSKQEISFCHEETVWPNNENEFENNNLDSCSLSSNSPPIQQPCSSNENVSVYQNVIDGSPLSDIEYETPADANDTFVSNLRHWALKHQVPHIAISSLLSILRSHKCFDLPADARTLLKTPVNVITRVVEPGLYSHIGLESNLRKVLDYVTEPISEILLLINIDGVPLFKSSSTEFWPILGSIYNIPAIKSVVFPIGVYCGSKKPQSCTSFMQEFITEAVALIKSGLDFGGKNIKVCIKGFVCDTPAKSFLLGVKGHTGYYSCTKCKQSGIYMQNRMTFPECHAPLRTHEEFLQMHDEDFHNSSTPLTEIPGINFIKSFPLDYMHLVCLGVVRSLLYLWMFGPVPLKLPHKIINSISTDLVALAEHMPSEFNRKPRSLGDVRRWKATEFRQFLIYLGPVVLFKIKSDYVAYYDNFISLTISICILLSPEYCLEYNDYAKSLLIHFVKSYIDLYGPEFATYNLHSLIHLSDDVFEFGTLDSCSTFPFENFLQIFTRSIRKGDRPLQQIIKRFGEISNGNVWIKNISPCVSSLPYFSKPHSSGLLLPGCDKFQQFRSVKFHSFEITIEHPNSHCVLKDGSIVTVHNIVFSTHIQKMVILCQEFSSKENFFAAPLIESSYIGIYVVKNKLNVCEKEVSDIVGKVVLLPFQNNHVAIRMLHS</sequence>
<comment type="caution">
    <text evidence="1">The sequence shown here is derived from an EMBL/GenBank/DDBJ whole genome shotgun (WGS) entry which is preliminary data.</text>
</comment>
<evidence type="ECO:0000313" key="2">
    <source>
        <dbReference type="Proteomes" id="UP001153954"/>
    </source>
</evidence>